<evidence type="ECO:0000256" key="1">
    <source>
        <dbReference type="ARBA" id="ARBA00004370"/>
    </source>
</evidence>
<organism evidence="7 8">
    <name type="scientific">Steinernema carpocapsae</name>
    <name type="common">Entomopathogenic nematode</name>
    <dbReference type="NCBI Taxonomy" id="34508"/>
    <lineage>
        <taxon>Eukaryota</taxon>
        <taxon>Metazoa</taxon>
        <taxon>Ecdysozoa</taxon>
        <taxon>Nematoda</taxon>
        <taxon>Chromadorea</taxon>
        <taxon>Rhabditida</taxon>
        <taxon>Tylenchina</taxon>
        <taxon>Panagrolaimomorpha</taxon>
        <taxon>Strongyloidoidea</taxon>
        <taxon>Steinernematidae</taxon>
        <taxon>Steinernema</taxon>
    </lineage>
</organism>
<dbReference type="GO" id="GO:0016020">
    <property type="term" value="C:membrane"/>
    <property type="evidence" value="ECO:0007669"/>
    <property type="project" value="UniProtKB-SubCell"/>
</dbReference>
<feature type="transmembrane region" description="Helical" evidence="5">
    <location>
        <begin position="270"/>
        <end position="295"/>
    </location>
</feature>
<keyword evidence="4 5" id="KW-0472">Membrane</keyword>
<dbReference type="OrthoDB" id="10011262at2759"/>
<accession>A0A4U5MCB1</accession>
<dbReference type="InterPro" id="IPR017452">
    <property type="entry name" value="GPCR_Rhodpsn_7TM"/>
</dbReference>
<dbReference type="Proteomes" id="UP000298663">
    <property type="component" value="Unassembled WGS sequence"/>
</dbReference>
<dbReference type="PANTHER" id="PTHR46895">
    <property type="entry name" value="PROTEIN CBG20548-RELATED"/>
    <property type="match status" value="1"/>
</dbReference>
<reference evidence="7 8" key="1">
    <citation type="journal article" date="2015" name="Genome Biol.">
        <title>Comparative genomics of Steinernema reveals deeply conserved gene regulatory networks.</title>
        <authorList>
            <person name="Dillman A.R."/>
            <person name="Macchietto M."/>
            <person name="Porter C.F."/>
            <person name="Rogers A."/>
            <person name="Williams B."/>
            <person name="Antoshechkin I."/>
            <person name="Lee M.M."/>
            <person name="Goodwin Z."/>
            <person name="Lu X."/>
            <person name="Lewis E.E."/>
            <person name="Goodrich-Blair H."/>
            <person name="Stock S.P."/>
            <person name="Adams B.J."/>
            <person name="Sternberg P.W."/>
            <person name="Mortazavi A."/>
        </authorList>
    </citation>
    <scope>NUCLEOTIDE SEQUENCE [LARGE SCALE GENOMIC DNA]</scope>
    <source>
        <strain evidence="7 8">ALL</strain>
    </source>
</reference>
<dbReference type="InterPro" id="IPR000276">
    <property type="entry name" value="GPCR_Rhodpsn"/>
</dbReference>
<keyword evidence="3 5" id="KW-1133">Transmembrane helix</keyword>
<name>A0A4U5MCB1_STECR</name>
<dbReference type="EMBL" id="AZBU02000008">
    <property type="protein sequence ID" value="TKR66766.1"/>
    <property type="molecule type" value="Genomic_DNA"/>
</dbReference>
<dbReference type="AlphaFoldDB" id="A0A4U5MCB1"/>
<sequence>MALDPANYCLSERQMLLSIHWWEKLIIGYFVPLLILFGFTGNIINLTVLLAPGMKTRSNILLACLAVSDMIFLVFMLPHAMAHYPVFAFSYYFRKFYLGNKMHLIAVLNWSSAAAIWLVLTICVERLIGIRYPLSVRKARSFHTYLLIFGIISMTGLLTFYNHFSYDCVMKTFCNGTQPHAICMPVDSPVWINNRTNPHPHLLRAYVRWSPHVNALFVVFVPIVLVVLSNAFLILTLRQRQKFLQIGTNSTTSARSADHATIQMRMEQKVTITVCAIVTCFTITQAPSAVVTISAGYVQLGHPDWQIYMVTTTTFMVVVGKSLNFVLFCLSSANFRQRLVTMTKARLVKRRTTRRCAKTRSLSKLNCGVNSTGTVLSSRRFSCDSLGATTLTTAFFSNTTTENGRKISKISVLKSKLPKRRAQSLSVDVANEKRRFIPLRQMRGMSEVNESLLPSTHV</sequence>
<keyword evidence="8" id="KW-1185">Reference proteome</keyword>
<dbReference type="Gene3D" id="1.20.1070.10">
    <property type="entry name" value="Rhodopsin 7-helix transmembrane proteins"/>
    <property type="match status" value="1"/>
</dbReference>
<evidence type="ECO:0000313" key="8">
    <source>
        <dbReference type="Proteomes" id="UP000298663"/>
    </source>
</evidence>
<feature type="transmembrane region" description="Helical" evidence="5">
    <location>
        <begin position="145"/>
        <end position="164"/>
    </location>
</feature>
<evidence type="ECO:0000313" key="7">
    <source>
        <dbReference type="EMBL" id="TKR66766.1"/>
    </source>
</evidence>
<evidence type="ECO:0000256" key="2">
    <source>
        <dbReference type="ARBA" id="ARBA00022692"/>
    </source>
</evidence>
<protein>
    <recommendedName>
        <fullName evidence="6">G-protein coupled receptors family 1 profile domain-containing protein</fullName>
    </recommendedName>
</protein>
<proteinExistence type="predicted"/>
<reference evidence="7 8" key="2">
    <citation type="journal article" date="2019" name="G3 (Bethesda)">
        <title>Hybrid Assembly of the Genome of the Entomopathogenic Nematode Steinernema carpocapsae Identifies the X-Chromosome.</title>
        <authorList>
            <person name="Serra L."/>
            <person name="Macchietto M."/>
            <person name="Macias-Munoz A."/>
            <person name="McGill C.J."/>
            <person name="Rodriguez I.M."/>
            <person name="Rodriguez B."/>
            <person name="Murad R."/>
            <person name="Mortazavi A."/>
        </authorList>
    </citation>
    <scope>NUCLEOTIDE SEQUENCE [LARGE SCALE GENOMIC DNA]</scope>
    <source>
        <strain evidence="7 8">ALL</strain>
    </source>
</reference>
<gene>
    <name evidence="7" type="ORF">L596_023009</name>
</gene>
<feature type="transmembrane region" description="Helical" evidence="5">
    <location>
        <begin position="26"/>
        <end position="48"/>
    </location>
</feature>
<dbReference type="SUPFAM" id="SSF81321">
    <property type="entry name" value="Family A G protein-coupled receptor-like"/>
    <property type="match status" value="1"/>
</dbReference>
<dbReference type="GO" id="GO:0004930">
    <property type="term" value="F:G protein-coupled receptor activity"/>
    <property type="evidence" value="ECO:0007669"/>
    <property type="project" value="InterPro"/>
</dbReference>
<keyword evidence="2 5" id="KW-0812">Transmembrane</keyword>
<evidence type="ECO:0000256" key="5">
    <source>
        <dbReference type="SAM" id="Phobius"/>
    </source>
</evidence>
<feature type="transmembrane region" description="Helical" evidence="5">
    <location>
        <begin position="307"/>
        <end position="330"/>
    </location>
</feature>
<evidence type="ECO:0000259" key="6">
    <source>
        <dbReference type="PROSITE" id="PS50262"/>
    </source>
</evidence>
<feature type="transmembrane region" description="Helical" evidence="5">
    <location>
        <begin position="102"/>
        <end position="124"/>
    </location>
</feature>
<evidence type="ECO:0000256" key="4">
    <source>
        <dbReference type="ARBA" id="ARBA00023136"/>
    </source>
</evidence>
<dbReference type="PANTHER" id="PTHR46895:SF3">
    <property type="entry name" value="G-PROTEIN COUPLED RECEPTOR F59B2.13-RELATED"/>
    <property type="match status" value="1"/>
</dbReference>
<evidence type="ECO:0000256" key="3">
    <source>
        <dbReference type="ARBA" id="ARBA00022989"/>
    </source>
</evidence>
<comment type="caution">
    <text evidence="7">The sequence shown here is derived from an EMBL/GenBank/DDBJ whole genome shotgun (WGS) entry which is preliminary data.</text>
</comment>
<dbReference type="PRINTS" id="PR00237">
    <property type="entry name" value="GPCRRHODOPSN"/>
</dbReference>
<feature type="transmembrane region" description="Helical" evidence="5">
    <location>
        <begin position="215"/>
        <end position="237"/>
    </location>
</feature>
<dbReference type="Pfam" id="PF00001">
    <property type="entry name" value="7tm_1"/>
    <property type="match status" value="1"/>
</dbReference>
<dbReference type="STRING" id="34508.A0A4U5MCB1"/>
<feature type="transmembrane region" description="Helical" evidence="5">
    <location>
        <begin position="60"/>
        <end position="82"/>
    </location>
</feature>
<dbReference type="CDD" id="cd14978">
    <property type="entry name" value="7tmA_FMRFamide_R-like"/>
    <property type="match status" value="1"/>
</dbReference>
<comment type="subcellular location">
    <subcellularLocation>
        <location evidence="1">Membrane</location>
    </subcellularLocation>
</comment>
<feature type="domain" description="G-protein coupled receptors family 1 profile" evidence="6">
    <location>
        <begin position="41"/>
        <end position="328"/>
    </location>
</feature>
<dbReference type="PROSITE" id="PS50262">
    <property type="entry name" value="G_PROTEIN_RECEP_F1_2"/>
    <property type="match status" value="1"/>
</dbReference>